<evidence type="ECO:0000313" key="3">
    <source>
        <dbReference type="Proteomes" id="UP000499080"/>
    </source>
</evidence>
<protein>
    <submittedName>
        <fullName evidence="2">Uncharacterized protein</fullName>
    </submittedName>
</protein>
<name>A0A4Y2LVN3_ARAVE</name>
<proteinExistence type="predicted"/>
<comment type="caution">
    <text evidence="2">The sequence shown here is derived from an EMBL/GenBank/DDBJ whole genome shotgun (WGS) entry which is preliminary data.</text>
</comment>
<gene>
    <name evidence="2" type="ORF">AVEN_179702_1</name>
</gene>
<organism evidence="2 3">
    <name type="scientific">Araneus ventricosus</name>
    <name type="common">Orbweaver spider</name>
    <name type="synonym">Epeira ventricosa</name>
    <dbReference type="NCBI Taxonomy" id="182803"/>
    <lineage>
        <taxon>Eukaryota</taxon>
        <taxon>Metazoa</taxon>
        <taxon>Ecdysozoa</taxon>
        <taxon>Arthropoda</taxon>
        <taxon>Chelicerata</taxon>
        <taxon>Arachnida</taxon>
        <taxon>Araneae</taxon>
        <taxon>Araneomorphae</taxon>
        <taxon>Entelegynae</taxon>
        <taxon>Araneoidea</taxon>
        <taxon>Araneidae</taxon>
        <taxon>Araneus</taxon>
    </lineage>
</organism>
<evidence type="ECO:0000313" key="2">
    <source>
        <dbReference type="EMBL" id="GBN17437.1"/>
    </source>
</evidence>
<dbReference type="AlphaFoldDB" id="A0A4Y2LVN3"/>
<evidence type="ECO:0000256" key="1">
    <source>
        <dbReference type="SAM" id="MobiDB-lite"/>
    </source>
</evidence>
<reference evidence="2 3" key="1">
    <citation type="journal article" date="2019" name="Sci. Rep.">
        <title>Orb-weaving spider Araneus ventricosus genome elucidates the spidroin gene catalogue.</title>
        <authorList>
            <person name="Kono N."/>
            <person name="Nakamura H."/>
            <person name="Ohtoshi R."/>
            <person name="Moran D.A.P."/>
            <person name="Shinohara A."/>
            <person name="Yoshida Y."/>
            <person name="Fujiwara M."/>
            <person name="Mori M."/>
            <person name="Tomita M."/>
            <person name="Arakawa K."/>
        </authorList>
    </citation>
    <scope>NUCLEOTIDE SEQUENCE [LARGE SCALE GENOMIC DNA]</scope>
</reference>
<sequence>MLGSSGENQTKISPNSTTISVSNLRGLQDNPNSRFASNSGHLPLHIKLQPETRYTAIQRPNISLPEILTWIQPKDVEKSKTGWSAHPPKFLLDEQTP</sequence>
<feature type="region of interest" description="Disordered" evidence="1">
    <location>
        <begin position="1"/>
        <end position="40"/>
    </location>
</feature>
<dbReference type="EMBL" id="BGPR01006255">
    <property type="protein sequence ID" value="GBN17437.1"/>
    <property type="molecule type" value="Genomic_DNA"/>
</dbReference>
<keyword evidence="3" id="KW-1185">Reference proteome</keyword>
<dbReference type="Proteomes" id="UP000499080">
    <property type="component" value="Unassembled WGS sequence"/>
</dbReference>
<accession>A0A4Y2LVN3</accession>